<evidence type="ECO:0000313" key="1">
    <source>
        <dbReference type="EMBL" id="ORA01996.1"/>
    </source>
</evidence>
<keyword evidence="2" id="KW-1185">Reference proteome</keyword>
<organism evidence="1 2">
    <name type="scientific">Mycolicibacterium bacteremicum</name>
    <name type="common">Mycobacterium bacteremicum</name>
    <dbReference type="NCBI Taxonomy" id="564198"/>
    <lineage>
        <taxon>Bacteria</taxon>
        <taxon>Bacillati</taxon>
        <taxon>Actinomycetota</taxon>
        <taxon>Actinomycetes</taxon>
        <taxon>Mycobacteriales</taxon>
        <taxon>Mycobacteriaceae</taxon>
        <taxon>Mycolicibacterium</taxon>
    </lineage>
</organism>
<dbReference type="AlphaFoldDB" id="A0A1W9YPK9"/>
<proteinExistence type="predicted"/>
<comment type="caution">
    <text evidence="1">The sequence shown here is derived from an EMBL/GenBank/DDBJ whole genome shotgun (WGS) entry which is preliminary data.</text>
</comment>
<evidence type="ECO:0000313" key="2">
    <source>
        <dbReference type="Proteomes" id="UP000192366"/>
    </source>
</evidence>
<dbReference type="EMBL" id="MVHJ01000036">
    <property type="protein sequence ID" value="ORA01996.1"/>
    <property type="molecule type" value="Genomic_DNA"/>
</dbReference>
<accession>A0A1W9YPK9</accession>
<name>A0A1W9YPK9_MYCBA</name>
<protein>
    <submittedName>
        <fullName evidence="1">Uncharacterized protein</fullName>
    </submittedName>
</protein>
<sequence length="78" mass="8677">MAAGPMWDLSDEYVVAVTKLPIYNFGVAFAAVSKLHASEIKIWESLRANPLEKADETRATQLYKEAESAIKYSLEALD</sequence>
<gene>
    <name evidence="1" type="ORF">BST17_25645</name>
</gene>
<reference evidence="1 2" key="1">
    <citation type="submission" date="2017-02" db="EMBL/GenBank/DDBJ databases">
        <title>The new phylogeny of genus Mycobacterium.</title>
        <authorList>
            <person name="Tortoli E."/>
            <person name="Trovato A."/>
            <person name="Cirillo D.M."/>
        </authorList>
    </citation>
    <scope>NUCLEOTIDE SEQUENCE [LARGE SCALE GENOMIC DNA]</scope>
    <source>
        <strain evidence="1 2">DSM 45578</strain>
    </source>
</reference>
<dbReference type="Proteomes" id="UP000192366">
    <property type="component" value="Unassembled WGS sequence"/>
</dbReference>